<dbReference type="Pfam" id="PF00370">
    <property type="entry name" value="FGGY_N"/>
    <property type="match status" value="1"/>
</dbReference>
<sequence>MTDSQYIAILDIGSTNIHASIYSEDGQLLDHTAKRLSIIDNLEGQIEIDPQLVFSESIDILKVIFEKNSIKKQNLLSLGLSTHRNSFLLWDKITGKPFCNLIGWNDKRAAKVAHAWNFSIPIRVCYTL</sequence>
<dbReference type="GO" id="GO:0006641">
    <property type="term" value="P:triglyceride metabolic process"/>
    <property type="evidence" value="ECO:0007669"/>
    <property type="project" value="TreeGrafter"/>
</dbReference>
<organism evidence="5">
    <name type="scientific">Henneguya salminicola</name>
    <name type="common">Myxosporean</name>
    <dbReference type="NCBI Taxonomy" id="69463"/>
    <lineage>
        <taxon>Eukaryota</taxon>
        <taxon>Metazoa</taxon>
        <taxon>Cnidaria</taxon>
        <taxon>Myxozoa</taxon>
        <taxon>Myxosporea</taxon>
        <taxon>Bivalvulida</taxon>
        <taxon>Platysporina</taxon>
        <taxon>Myxobolidae</taxon>
        <taxon>Henneguya</taxon>
    </lineage>
</organism>
<evidence type="ECO:0000256" key="1">
    <source>
        <dbReference type="ARBA" id="ARBA00009156"/>
    </source>
</evidence>
<keyword evidence="3 5" id="KW-0418">Kinase</keyword>
<accession>A0A6G3MHI4</accession>
<dbReference type="InterPro" id="IPR018484">
    <property type="entry name" value="FGGY_N"/>
</dbReference>
<dbReference type="SUPFAM" id="SSF53067">
    <property type="entry name" value="Actin-like ATPase domain"/>
    <property type="match status" value="1"/>
</dbReference>
<dbReference type="Gene3D" id="3.30.420.40">
    <property type="match status" value="1"/>
</dbReference>
<protein>
    <submittedName>
        <fullName evidence="5">Putative glycerol kinase 5 (Trinotate prediction)</fullName>
    </submittedName>
</protein>
<dbReference type="EMBL" id="GHBP01003823">
    <property type="protein sequence ID" value="NDJ93495.1"/>
    <property type="molecule type" value="Transcribed_RNA"/>
</dbReference>
<dbReference type="GO" id="GO:0046167">
    <property type="term" value="P:glycerol-3-phosphate biosynthetic process"/>
    <property type="evidence" value="ECO:0007669"/>
    <property type="project" value="TreeGrafter"/>
</dbReference>
<evidence type="ECO:0000256" key="3">
    <source>
        <dbReference type="ARBA" id="ARBA00022777"/>
    </source>
</evidence>
<reference evidence="5" key="1">
    <citation type="submission" date="2018-11" db="EMBL/GenBank/DDBJ databases">
        <title>Henneguya salminicola genome and transcriptome.</title>
        <authorList>
            <person name="Yahalomi D."/>
            <person name="Atkinson S.D."/>
            <person name="Neuhof M."/>
            <person name="Chang E.S."/>
            <person name="Philippe H."/>
            <person name="Cartwright P."/>
            <person name="Bartholomew J.L."/>
            <person name="Huchon D."/>
        </authorList>
    </citation>
    <scope>NUCLEOTIDE SEQUENCE</scope>
    <source>
        <strain evidence="5">Hz1</strain>
        <tissue evidence="5">Whole</tissue>
    </source>
</reference>
<comment type="similarity">
    <text evidence="1">Belongs to the FGGY kinase family.</text>
</comment>
<evidence type="ECO:0000256" key="2">
    <source>
        <dbReference type="ARBA" id="ARBA00022679"/>
    </source>
</evidence>
<feature type="domain" description="Carbohydrate kinase FGGY N-terminal" evidence="4">
    <location>
        <begin position="6"/>
        <end position="117"/>
    </location>
</feature>
<name>A0A6G3MHI4_HENSL</name>
<dbReference type="GO" id="GO:0016301">
    <property type="term" value="F:kinase activity"/>
    <property type="evidence" value="ECO:0007669"/>
    <property type="project" value="UniProtKB-KW"/>
</dbReference>
<evidence type="ECO:0000313" key="5">
    <source>
        <dbReference type="EMBL" id="NDJ93495.1"/>
    </source>
</evidence>
<dbReference type="GO" id="GO:0006071">
    <property type="term" value="P:glycerol metabolic process"/>
    <property type="evidence" value="ECO:0007669"/>
    <property type="project" value="TreeGrafter"/>
</dbReference>
<dbReference type="InterPro" id="IPR043129">
    <property type="entry name" value="ATPase_NBD"/>
</dbReference>
<dbReference type="AlphaFoldDB" id="A0A6G3MHI4"/>
<dbReference type="PANTHER" id="PTHR10196">
    <property type="entry name" value="SUGAR KINASE"/>
    <property type="match status" value="1"/>
</dbReference>
<keyword evidence="2" id="KW-0808">Transferase</keyword>
<dbReference type="GO" id="GO:0005739">
    <property type="term" value="C:mitochondrion"/>
    <property type="evidence" value="ECO:0007669"/>
    <property type="project" value="TreeGrafter"/>
</dbReference>
<proteinExistence type="inferred from homology"/>
<evidence type="ECO:0000259" key="4">
    <source>
        <dbReference type="Pfam" id="PF00370"/>
    </source>
</evidence>
<dbReference type="PANTHER" id="PTHR10196:SF68">
    <property type="entry name" value="GLYCEROL KINASE 5-RELATED"/>
    <property type="match status" value="1"/>
</dbReference>